<dbReference type="EMBL" id="BPRA01000023">
    <property type="protein sequence ID" value="GJE57395.1"/>
    <property type="molecule type" value="Genomic_DNA"/>
</dbReference>
<reference evidence="1" key="2">
    <citation type="submission" date="2021-08" db="EMBL/GenBank/DDBJ databases">
        <authorList>
            <person name="Tani A."/>
            <person name="Ola A."/>
            <person name="Ogura Y."/>
            <person name="Katsura K."/>
            <person name="Hayashi T."/>
        </authorList>
    </citation>
    <scope>NUCLEOTIDE SEQUENCE</scope>
    <source>
        <strain evidence="1">DSM 23674</strain>
    </source>
</reference>
<reference evidence="1" key="1">
    <citation type="journal article" date="2021" name="Front. Microbiol.">
        <title>Comprehensive Comparative Genomics and Phenotyping of Methylobacterium Species.</title>
        <authorList>
            <person name="Alessa O."/>
            <person name="Ogura Y."/>
            <person name="Fujitani Y."/>
            <person name="Takami H."/>
            <person name="Hayashi T."/>
            <person name="Sahin N."/>
            <person name="Tani A."/>
        </authorList>
    </citation>
    <scope>NUCLEOTIDE SEQUENCE</scope>
    <source>
        <strain evidence="1">DSM 23674</strain>
    </source>
</reference>
<protein>
    <submittedName>
        <fullName evidence="1">Uncharacterized protein</fullName>
    </submittedName>
</protein>
<evidence type="ECO:0000313" key="1">
    <source>
        <dbReference type="EMBL" id="GJE57395.1"/>
    </source>
</evidence>
<name>A0ABQ4TUU4_9HYPH</name>
<organism evidence="1 2">
    <name type="scientific">Methylobacterium thuringiense</name>
    <dbReference type="NCBI Taxonomy" id="1003091"/>
    <lineage>
        <taxon>Bacteria</taxon>
        <taxon>Pseudomonadati</taxon>
        <taxon>Pseudomonadota</taxon>
        <taxon>Alphaproteobacteria</taxon>
        <taxon>Hyphomicrobiales</taxon>
        <taxon>Methylobacteriaceae</taxon>
        <taxon>Methylobacterium</taxon>
    </lineage>
</organism>
<comment type="caution">
    <text evidence="1">The sequence shown here is derived from an EMBL/GenBank/DDBJ whole genome shotgun (WGS) entry which is preliminary data.</text>
</comment>
<dbReference type="Proteomes" id="UP001055101">
    <property type="component" value="Unassembled WGS sequence"/>
</dbReference>
<evidence type="ECO:0000313" key="2">
    <source>
        <dbReference type="Proteomes" id="UP001055101"/>
    </source>
</evidence>
<keyword evidence="2" id="KW-1185">Reference proteome</keyword>
<accession>A0ABQ4TUU4</accession>
<proteinExistence type="predicted"/>
<sequence length="83" mass="8683">MIKPATVAIVIGTPSGLRHLASSSERNAAWPAEEVLRSLGADVLLASLWVQCADPEAAKRLTSYLQSVRAEVLAEAELGVGLG</sequence>
<gene>
    <name evidence="1" type="ORF">EKPJFOCH_3909</name>
</gene>